<dbReference type="InterPro" id="IPR022061">
    <property type="entry name" value="DUF3617"/>
</dbReference>
<proteinExistence type="predicted"/>
<name>A0ABX6T1Z7_9SPHN</name>
<organism evidence="1 2">
    <name type="scientific">Sphingomonas daechungensis</name>
    <dbReference type="NCBI Taxonomy" id="1176646"/>
    <lineage>
        <taxon>Bacteria</taxon>
        <taxon>Pseudomonadati</taxon>
        <taxon>Pseudomonadota</taxon>
        <taxon>Alphaproteobacteria</taxon>
        <taxon>Sphingomonadales</taxon>
        <taxon>Sphingomonadaceae</taxon>
        <taxon>Sphingomonas</taxon>
    </lineage>
</organism>
<accession>A0ABX6T1Z7</accession>
<evidence type="ECO:0000313" key="2">
    <source>
        <dbReference type="Proteomes" id="UP000516134"/>
    </source>
</evidence>
<dbReference type="Proteomes" id="UP000516134">
    <property type="component" value="Chromosome"/>
</dbReference>
<sequence length="168" mass="17518">MQRVLIAATAALMVSACNEQAPAQKPVEAPKVLAAGQYEGTWKVDSIRSVDRTTPATKLKQDATGPATGCVAADGSIDAALFAEGEDKCTIANPYVRNGRIGMELTCARKGQAGEVRESVSGTFAGDSIDADVSTTTYLAGTGDYAMSRKFEVKRVGECAPVKPEKAA</sequence>
<gene>
    <name evidence="1" type="ORF">H9L15_04205</name>
</gene>
<dbReference type="PROSITE" id="PS51257">
    <property type="entry name" value="PROKAR_LIPOPROTEIN"/>
    <property type="match status" value="1"/>
</dbReference>
<keyword evidence="2" id="KW-1185">Reference proteome</keyword>
<dbReference type="RefSeq" id="WP_187715272.1">
    <property type="nucleotide sequence ID" value="NZ_BAABJC010000001.1"/>
</dbReference>
<protein>
    <submittedName>
        <fullName evidence="1">DUF3617 family protein</fullName>
    </submittedName>
</protein>
<reference evidence="1 2" key="1">
    <citation type="submission" date="2020-08" db="EMBL/GenBank/DDBJ databases">
        <title>Genome sequence of Sphingomonas daechungensis KACC 18115T.</title>
        <authorList>
            <person name="Hyun D.-W."/>
            <person name="Bae J.-W."/>
        </authorList>
    </citation>
    <scope>NUCLEOTIDE SEQUENCE [LARGE SCALE GENOMIC DNA]</scope>
    <source>
        <strain evidence="1 2">KACC 18115</strain>
    </source>
</reference>
<dbReference type="Pfam" id="PF12276">
    <property type="entry name" value="DUF3617"/>
    <property type="match status" value="1"/>
</dbReference>
<evidence type="ECO:0000313" key="1">
    <source>
        <dbReference type="EMBL" id="QNP43847.1"/>
    </source>
</evidence>
<dbReference type="EMBL" id="CP060780">
    <property type="protein sequence ID" value="QNP43847.1"/>
    <property type="molecule type" value="Genomic_DNA"/>
</dbReference>